<dbReference type="SUPFAM" id="SSF57567">
    <property type="entry name" value="Serine protease inhibitors"/>
    <property type="match status" value="1"/>
</dbReference>
<dbReference type="EnsemblMetazoa" id="AFUN001856-RA">
    <property type="protein sequence ID" value="AFUN001856-PA"/>
    <property type="gene ID" value="AFUN001856"/>
</dbReference>
<dbReference type="VEuPathDB" id="VectorBase:AFUN2_007675"/>
<evidence type="ECO:0000256" key="1">
    <source>
        <dbReference type="SAM" id="SignalP"/>
    </source>
</evidence>
<sequence>MKASILLYLVVTFCVAGSFCQIVVNDGEDAFELLTCTNPNEEPNECGPACGDRTCANLRRNNVVCSKQCIPGCYCIGGYVRNSRNVCIPTFMCASVG</sequence>
<dbReference type="AlphaFoldDB" id="A0A182R6Q8"/>
<dbReference type="InterPro" id="IPR036084">
    <property type="entry name" value="Ser_inhib-like_sf"/>
</dbReference>
<organism evidence="3">
    <name type="scientific">Anopheles funestus</name>
    <name type="common">African malaria mosquito</name>
    <dbReference type="NCBI Taxonomy" id="62324"/>
    <lineage>
        <taxon>Eukaryota</taxon>
        <taxon>Metazoa</taxon>
        <taxon>Ecdysozoa</taxon>
        <taxon>Arthropoda</taxon>
        <taxon>Hexapoda</taxon>
        <taxon>Insecta</taxon>
        <taxon>Pterygota</taxon>
        <taxon>Neoptera</taxon>
        <taxon>Endopterygota</taxon>
        <taxon>Diptera</taxon>
        <taxon>Nematocera</taxon>
        <taxon>Culicoidea</taxon>
        <taxon>Culicidae</taxon>
        <taxon>Anophelinae</taxon>
        <taxon>Anopheles</taxon>
    </lineage>
</organism>
<reference evidence="3" key="1">
    <citation type="submission" date="2020-05" db="UniProtKB">
        <authorList>
            <consortium name="EnsemblMetazoa"/>
        </authorList>
    </citation>
    <scope>IDENTIFICATION</scope>
    <source>
        <strain evidence="3">FUMOZ</strain>
    </source>
</reference>
<dbReference type="STRING" id="62324.A0A182R6Q8"/>
<proteinExistence type="predicted"/>
<feature type="signal peptide" evidence="1">
    <location>
        <begin position="1"/>
        <end position="20"/>
    </location>
</feature>
<dbReference type="VEuPathDB" id="VectorBase:AFUN001856"/>
<protein>
    <submittedName>
        <fullName evidence="3">TIL domain-containing protein</fullName>
    </submittedName>
</protein>
<dbReference type="CDD" id="cd19941">
    <property type="entry name" value="TIL"/>
    <property type="match status" value="1"/>
</dbReference>
<evidence type="ECO:0000313" key="3">
    <source>
        <dbReference type="EnsemblMetazoa" id="AFUN001856-PA"/>
    </source>
</evidence>
<accession>A0A182R6Q8</accession>
<dbReference type="InterPro" id="IPR002919">
    <property type="entry name" value="TIL_dom"/>
</dbReference>
<keyword evidence="1" id="KW-0732">Signal</keyword>
<evidence type="ECO:0000259" key="2">
    <source>
        <dbReference type="Pfam" id="PF01826"/>
    </source>
</evidence>
<feature type="chain" id="PRO_5008133948" evidence="1">
    <location>
        <begin position="21"/>
        <end position="97"/>
    </location>
</feature>
<name>A0A182R6Q8_ANOFN</name>
<feature type="domain" description="TIL" evidence="2">
    <location>
        <begin position="38"/>
        <end position="93"/>
    </location>
</feature>
<dbReference type="Pfam" id="PF01826">
    <property type="entry name" value="TIL"/>
    <property type="match status" value="1"/>
</dbReference>
<dbReference type="Gene3D" id="2.10.25.10">
    <property type="entry name" value="Laminin"/>
    <property type="match status" value="1"/>
</dbReference>